<dbReference type="PANTHER" id="PTHR14021">
    <property type="entry name" value="IRON-SULFUR CLUSTER CO-CHAPERONE PROTEIN HSCB"/>
    <property type="match status" value="1"/>
</dbReference>
<dbReference type="CDD" id="cd06257">
    <property type="entry name" value="DnaJ"/>
    <property type="match status" value="1"/>
</dbReference>
<dbReference type="GO" id="GO:0051087">
    <property type="term" value="F:protein-folding chaperone binding"/>
    <property type="evidence" value="ECO:0007669"/>
    <property type="project" value="InterPro"/>
</dbReference>
<dbReference type="PANTHER" id="PTHR14021:SF15">
    <property type="entry name" value="IRON-SULFUR CLUSTER CO-CHAPERONE PROTEIN HSCB"/>
    <property type="match status" value="1"/>
</dbReference>
<dbReference type="Proteomes" id="UP000502374">
    <property type="component" value="Chromosome"/>
</dbReference>
<evidence type="ECO:0000256" key="4">
    <source>
        <dbReference type="ARBA" id="ARBA00025596"/>
    </source>
</evidence>
<comment type="function">
    <text evidence="4 7">Co-chaperone involved in the maturation of iron-sulfur cluster-containing proteins. Seems to help targeting proteins to be folded toward HscA.</text>
</comment>
<evidence type="ECO:0000256" key="1">
    <source>
        <dbReference type="ARBA" id="ARBA00010476"/>
    </source>
</evidence>
<gene>
    <name evidence="7 9" type="primary">hscB</name>
    <name evidence="9" type="ORF">G4B00_03050</name>
</gene>
<evidence type="ECO:0000256" key="5">
    <source>
        <dbReference type="ARBA" id="ARBA00025986"/>
    </source>
</evidence>
<dbReference type="Gene3D" id="1.20.1280.20">
    <property type="entry name" value="HscB, C-terminal domain"/>
    <property type="match status" value="1"/>
</dbReference>
<protein>
    <recommendedName>
        <fullName evidence="2 7">Co-chaperone protein HscB</fullName>
    </recommendedName>
    <alternativeName>
        <fullName evidence="6 7">Hsc20</fullName>
    </alternativeName>
</protein>
<dbReference type="GO" id="GO:0001671">
    <property type="term" value="F:ATPase activator activity"/>
    <property type="evidence" value="ECO:0007669"/>
    <property type="project" value="InterPro"/>
</dbReference>
<keyword evidence="3 7" id="KW-0143">Chaperone</keyword>
<feature type="domain" description="J" evidence="8">
    <location>
        <begin position="2"/>
        <end position="74"/>
    </location>
</feature>
<organism evidence="9 10">
    <name type="scientific">Buchnera aphidicola</name>
    <name type="common">Aphis urticata</name>
    <dbReference type="NCBI Taxonomy" id="2708353"/>
    <lineage>
        <taxon>Bacteria</taxon>
        <taxon>Pseudomonadati</taxon>
        <taxon>Pseudomonadota</taxon>
        <taxon>Gammaproteobacteria</taxon>
        <taxon>Enterobacterales</taxon>
        <taxon>Erwiniaceae</taxon>
        <taxon>Buchnera</taxon>
    </lineage>
</organism>
<dbReference type="GO" id="GO:0051259">
    <property type="term" value="P:protein complex oligomerization"/>
    <property type="evidence" value="ECO:0007669"/>
    <property type="project" value="InterPro"/>
</dbReference>
<dbReference type="SUPFAM" id="SSF46565">
    <property type="entry name" value="Chaperone J-domain"/>
    <property type="match status" value="1"/>
</dbReference>
<evidence type="ECO:0000313" key="10">
    <source>
        <dbReference type="Proteomes" id="UP000502374"/>
    </source>
</evidence>
<dbReference type="NCBIfam" id="TIGR00714">
    <property type="entry name" value="hscB"/>
    <property type="match status" value="1"/>
</dbReference>
<dbReference type="InterPro" id="IPR009073">
    <property type="entry name" value="HscB_oligo_C"/>
</dbReference>
<evidence type="ECO:0000256" key="7">
    <source>
        <dbReference type="HAMAP-Rule" id="MF_00682"/>
    </source>
</evidence>
<comment type="subunit">
    <text evidence="5 7">Interacts with HscA and stimulates its ATPase activity. Interacts with IscU.</text>
</comment>
<dbReference type="SUPFAM" id="SSF47144">
    <property type="entry name" value="HSC20 (HSCB), C-terminal oligomerisation domain"/>
    <property type="match status" value="1"/>
</dbReference>
<comment type="similarity">
    <text evidence="1 7">Belongs to the HscB family.</text>
</comment>
<dbReference type="InterPro" id="IPR001623">
    <property type="entry name" value="DnaJ_domain"/>
</dbReference>
<dbReference type="InterPro" id="IPR036869">
    <property type="entry name" value="J_dom_sf"/>
</dbReference>
<dbReference type="SMART" id="SM00271">
    <property type="entry name" value="DnaJ"/>
    <property type="match status" value="1"/>
</dbReference>
<evidence type="ECO:0000256" key="2">
    <source>
        <dbReference type="ARBA" id="ARBA00017570"/>
    </source>
</evidence>
<accession>A0AAJ4KUZ1</accession>
<dbReference type="EMBL" id="CP048744">
    <property type="protein sequence ID" value="QIQ41583.1"/>
    <property type="molecule type" value="Genomic_DNA"/>
</dbReference>
<dbReference type="InterPro" id="IPR036386">
    <property type="entry name" value="HscB_C_sf"/>
</dbReference>
<evidence type="ECO:0000256" key="6">
    <source>
        <dbReference type="ARBA" id="ARBA00030734"/>
    </source>
</evidence>
<dbReference type="GO" id="GO:0006457">
    <property type="term" value="P:protein folding"/>
    <property type="evidence" value="ECO:0007669"/>
    <property type="project" value="UniProtKB-UniRule"/>
</dbReference>
<evidence type="ECO:0000313" key="9">
    <source>
        <dbReference type="EMBL" id="QIQ41583.1"/>
    </source>
</evidence>
<sequence length="165" mass="19982">MNYFELFALPKKFRINKDLLNKNFYKLQLKFHPDLFINQSESKKKWVLKKSIEINKGYKILNSSLNRSIHLLFLNGVKVDSEKLLSENQCFLKKYFFLYEELELLQKKYDSNTTHFNTFIRKIENEIKDCENIIDCEFYNKNWNNVIHAVSQLLFLKKIKKKLKT</sequence>
<name>A0AAJ4KUZ1_9GAMM</name>
<dbReference type="GO" id="GO:0044571">
    <property type="term" value="P:[2Fe-2S] cluster assembly"/>
    <property type="evidence" value="ECO:0007669"/>
    <property type="project" value="InterPro"/>
</dbReference>
<evidence type="ECO:0000256" key="3">
    <source>
        <dbReference type="ARBA" id="ARBA00023186"/>
    </source>
</evidence>
<dbReference type="Gene3D" id="1.10.287.110">
    <property type="entry name" value="DnaJ domain"/>
    <property type="match status" value="1"/>
</dbReference>
<dbReference type="InterPro" id="IPR004640">
    <property type="entry name" value="HscB"/>
</dbReference>
<reference evidence="9 10" key="1">
    <citation type="submission" date="2020-02" db="EMBL/GenBank/DDBJ databases">
        <title>Parallel evolution in the integration of a co-obligate aphid symbiosis.</title>
        <authorList>
            <person name="Monnin D."/>
            <person name="Jackson R."/>
            <person name="Kiers E.T."/>
            <person name="Bunker M."/>
            <person name="Ellers J."/>
            <person name="Henry L.M."/>
        </authorList>
    </citation>
    <scope>NUCLEOTIDE SEQUENCE [LARGE SCALE GENOMIC DNA]</scope>
    <source>
        <strain evidence="9">AURT-53B</strain>
    </source>
</reference>
<proteinExistence type="inferred from homology"/>
<dbReference type="PROSITE" id="PS50076">
    <property type="entry name" value="DNAJ_2"/>
    <property type="match status" value="1"/>
</dbReference>
<evidence type="ECO:0000259" key="8">
    <source>
        <dbReference type="PROSITE" id="PS50076"/>
    </source>
</evidence>
<dbReference type="Pfam" id="PF07743">
    <property type="entry name" value="HSCB_C"/>
    <property type="match status" value="1"/>
</dbReference>
<dbReference type="HAMAP" id="MF_00682">
    <property type="entry name" value="HscB"/>
    <property type="match status" value="1"/>
</dbReference>
<dbReference type="AlphaFoldDB" id="A0AAJ4KUZ1"/>